<dbReference type="Gene3D" id="1.40.20.10">
    <property type="entry name" value="CHAD domain"/>
    <property type="match status" value="1"/>
</dbReference>
<evidence type="ECO:0000259" key="1">
    <source>
        <dbReference type="PROSITE" id="PS51708"/>
    </source>
</evidence>
<organism evidence="2 3">
    <name type="scientific">Rhizobium subbaraonis</name>
    <dbReference type="NCBI Taxonomy" id="908946"/>
    <lineage>
        <taxon>Bacteria</taxon>
        <taxon>Pseudomonadati</taxon>
        <taxon>Pseudomonadota</taxon>
        <taxon>Alphaproteobacteria</taxon>
        <taxon>Hyphomicrobiales</taxon>
        <taxon>Rhizobiaceae</taxon>
        <taxon>Rhizobium/Agrobacterium group</taxon>
        <taxon>Rhizobium</taxon>
    </lineage>
</organism>
<dbReference type="Pfam" id="PF05235">
    <property type="entry name" value="CHAD"/>
    <property type="match status" value="1"/>
</dbReference>
<dbReference type="AlphaFoldDB" id="A0A285U4I1"/>
<dbReference type="PROSITE" id="PS51708">
    <property type="entry name" value="CHAD"/>
    <property type="match status" value="1"/>
</dbReference>
<dbReference type="Proteomes" id="UP000219167">
    <property type="component" value="Unassembled WGS sequence"/>
</dbReference>
<evidence type="ECO:0000313" key="2">
    <source>
        <dbReference type="EMBL" id="SOC36840.1"/>
    </source>
</evidence>
<dbReference type="InterPro" id="IPR038186">
    <property type="entry name" value="CHAD_dom_sf"/>
</dbReference>
<reference evidence="2 3" key="1">
    <citation type="submission" date="2017-08" db="EMBL/GenBank/DDBJ databases">
        <authorList>
            <person name="de Groot N.N."/>
        </authorList>
    </citation>
    <scope>NUCLEOTIDE SEQUENCE [LARGE SCALE GENOMIC DNA]</scope>
    <source>
        <strain evidence="2 3">JC85</strain>
    </source>
</reference>
<feature type="domain" description="CHAD" evidence="1">
    <location>
        <begin position="8"/>
        <end position="286"/>
    </location>
</feature>
<dbReference type="EMBL" id="OBQD01000003">
    <property type="protein sequence ID" value="SOC36840.1"/>
    <property type="molecule type" value="Genomic_DNA"/>
</dbReference>
<keyword evidence="3" id="KW-1185">Reference proteome</keyword>
<sequence length="300" mass="33592">MSLTLKADKPLEDEIRRVASSYLKKARCTLKKQPEGPHEAIHAARKKFKRVRSLYRLVASADKQFQKRENERIGTLGRGLGSTRDATSLVETARRLTGAASTVEERMALERIHAKLEARRDAITQDQATDELLERAVTVCDDALAAVRDFNLSCSHKRAAEILGEGWRRTGHKAAVALVEAREAGNPECFHTLRKRTQDRWVHCRFLAEAWPSALDTTRQHARRLVTLLGENQDIALLTAFADTHHGEIGSPKDLAHLIAVMIAEGDRLRSEALPLAGLLFPENARADAERIELLWRHAA</sequence>
<evidence type="ECO:0000313" key="3">
    <source>
        <dbReference type="Proteomes" id="UP000219167"/>
    </source>
</evidence>
<proteinExistence type="predicted"/>
<protein>
    <submittedName>
        <fullName evidence="2">CHAD domain-containing protein</fullName>
    </submittedName>
</protein>
<dbReference type="RefSeq" id="WP_097137059.1">
    <property type="nucleotide sequence ID" value="NZ_OBQD01000003.1"/>
</dbReference>
<dbReference type="OrthoDB" id="9810907at2"/>
<name>A0A285U4I1_9HYPH</name>
<accession>A0A285U4I1</accession>
<dbReference type="InterPro" id="IPR007899">
    <property type="entry name" value="CHAD_dom"/>
</dbReference>
<gene>
    <name evidence="2" type="ORF">SAMN05892877_103178</name>
</gene>
<dbReference type="SMART" id="SM00880">
    <property type="entry name" value="CHAD"/>
    <property type="match status" value="1"/>
</dbReference>
<dbReference type="PANTHER" id="PTHR39339:SF1">
    <property type="entry name" value="CHAD DOMAIN-CONTAINING PROTEIN"/>
    <property type="match status" value="1"/>
</dbReference>
<dbReference type="PANTHER" id="PTHR39339">
    <property type="entry name" value="SLR1444 PROTEIN"/>
    <property type="match status" value="1"/>
</dbReference>